<dbReference type="GO" id="GO:0008425">
    <property type="term" value="F:2-methoxy-6-polyprenyl-1,4-benzoquinol methyltransferase activity"/>
    <property type="evidence" value="ECO:0007669"/>
    <property type="project" value="UniProtKB-UniRule"/>
</dbReference>
<evidence type="ECO:0000256" key="2">
    <source>
        <dbReference type="ARBA" id="ARBA00022679"/>
    </source>
</evidence>
<dbReference type="GO" id="GO:0032259">
    <property type="term" value="P:methylation"/>
    <property type="evidence" value="ECO:0007669"/>
    <property type="project" value="UniProtKB-KW"/>
</dbReference>
<accession>A0AAE1A655</accession>
<organism evidence="7 8">
    <name type="scientific">Elysia crispata</name>
    <name type="common">lettuce slug</name>
    <dbReference type="NCBI Taxonomy" id="231223"/>
    <lineage>
        <taxon>Eukaryota</taxon>
        <taxon>Metazoa</taxon>
        <taxon>Spiralia</taxon>
        <taxon>Lophotrochozoa</taxon>
        <taxon>Mollusca</taxon>
        <taxon>Gastropoda</taxon>
        <taxon>Heterobranchia</taxon>
        <taxon>Euthyneura</taxon>
        <taxon>Panpulmonata</taxon>
        <taxon>Sacoglossa</taxon>
        <taxon>Placobranchoidea</taxon>
        <taxon>Plakobranchidae</taxon>
        <taxon>Elysia</taxon>
    </lineage>
</organism>
<keyword evidence="5" id="KW-0472">Membrane</keyword>
<feature type="binding site" evidence="5">
    <location>
        <position position="203"/>
    </location>
    <ligand>
        <name>S-adenosyl-L-methionine</name>
        <dbReference type="ChEBI" id="CHEBI:59789"/>
    </ligand>
</feature>
<dbReference type="Gene3D" id="3.40.50.150">
    <property type="entry name" value="Vaccinia Virus protein VP39"/>
    <property type="match status" value="1"/>
</dbReference>
<dbReference type="InterPro" id="IPR023576">
    <property type="entry name" value="UbiE/COQ5_MeTrFase_CS"/>
</dbReference>
<dbReference type="NCBIfam" id="TIGR01934">
    <property type="entry name" value="MenG_MenH_UbiE"/>
    <property type="match status" value="1"/>
</dbReference>
<comment type="caution">
    <text evidence="7">The sequence shown here is derived from an EMBL/GenBank/DDBJ whole genome shotgun (WGS) entry which is preliminary data.</text>
</comment>
<dbReference type="PROSITE" id="PS51608">
    <property type="entry name" value="SAM_MT_UBIE"/>
    <property type="match status" value="1"/>
</dbReference>
<comment type="subcellular location">
    <subcellularLocation>
        <location evidence="5">Mitochondrion inner membrane</location>
        <topology evidence="5">Peripheral membrane protein</topology>
        <orientation evidence="5">Matrix side</orientation>
    </subcellularLocation>
</comment>
<feature type="binding site" evidence="5">
    <location>
        <position position="123"/>
    </location>
    <ligand>
        <name>S-adenosyl-L-methionine</name>
        <dbReference type="ChEBI" id="CHEBI:59789"/>
    </ligand>
</feature>
<name>A0AAE1A655_9GAST</name>
<keyword evidence="8" id="KW-1185">Reference proteome</keyword>
<dbReference type="PANTHER" id="PTHR43591:SF24">
    <property type="entry name" value="2-METHOXY-6-POLYPRENYL-1,4-BENZOQUINOL METHYLASE, MITOCHONDRIAL"/>
    <property type="match status" value="1"/>
</dbReference>
<evidence type="ECO:0000256" key="6">
    <source>
        <dbReference type="SAM" id="MobiDB-lite"/>
    </source>
</evidence>
<evidence type="ECO:0000256" key="4">
    <source>
        <dbReference type="ARBA" id="ARBA00046387"/>
    </source>
</evidence>
<dbReference type="EMBL" id="JAWDGP010002612">
    <property type="protein sequence ID" value="KAK3781683.1"/>
    <property type="molecule type" value="Genomic_DNA"/>
</dbReference>
<dbReference type="GO" id="GO:0031314">
    <property type="term" value="C:extrinsic component of mitochondrial inner membrane"/>
    <property type="evidence" value="ECO:0007669"/>
    <property type="project" value="UniProtKB-UniRule"/>
</dbReference>
<dbReference type="SUPFAM" id="SSF53335">
    <property type="entry name" value="S-adenosyl-L-methionine-dependent methyltransferases"/>
    <property type="match status" value="1"/>
</dbReference>
<evidence type="ECO:0000256" key="1">
    <source>
        <dbReference type="ARBA" id="ARBA00022603"/>
    </source>
</evidence>
<keyword evidence="3 5" id="KW-0949">S-adenosyl-L-methionine</keyword>
<dbReference type="Pfam" id="PF01209">
    <property type="entry name" value="Ubie_methyltran"/>
    <property type="match status" value="1"/>
</dbReference>
<dbReference type="EC" id="2.1.1.201" evidence="5"/>
<protein>
    <recommendedName>
        <fullName evidence="5">2-methoxy-6-polyprenyl-1,4-benzoquinol methylase, mitochondrial</fullName>
        <ecNumber evidence="5">2.1.1.201</ecNumber>
    </recommendedName>
    <alternativeName>
        <fullName evidence="5">Ubiquinone biosynthesis methyltransferase COQ5</fullName>
    </alternativeName>
</protein>
<feature type="binding site" evidence="5">
    <location>
        <begin position="231"/>
        <end position="232"/>
    </location>
    <ligand>
        <name>S-adenosyl-L-methionine</name>
        <dbReference type="ChEBI" id="CHEBI:59789"/>
    </ligand>
</feature>
<keyword evidence="5" id="KW-0999">Mitochondrion inner membrane</keyword>
<comment type="similarity">
    <text evidence="5">Belongs to the class I-like SAM-binding methyltransferase superfamily. MenG/UbiE family.</text>
</comment>
<evidence type="ECO:0000256" key="3">
    <source>
        <dbReference type="ARBA" id="ARBA00022691"/>
    </source>
</evidence>
<dbReference type="HAMAP" id="MF_01813">
    <property type="entry name" value="MenG_UbiE_methyltr"/>
    <property type="match status" value="1"/>
</dbReference>
<dbReference type="CDD" id="cd02440">
    <property type="entry name" value="AdoMet_MTases"/>
    <property type="match status" value="1"/>
</dbReference>
<keyword evidence="1 5" id="KW-0489">Methyltransferase</keyword>
<comment type="pathway">
    <text evidence="5">Cofactor biosynthesis; ubiquinone biosynthesis.</text>
</comment>
<evidence type="ECO:0000313" key="7">
    <source>
        <dbReference type="EMBL" id="KAK3781683.1"/>
    </source>
</evidence>
<feature type="compositionally biased region" description="Basic and acidic residues" evidence="6">
    <location>
        <begin position="175"/>
        <end position="184"/>
    </location>
</feature>
<comment type="function">
    <text evidence="5">Methyltransferase required for the conversion of 2-polyprenyl-6-methoxy-1,4-benzoquinol (DDMQH2) to 2-polyprenyl-3-methyl-6-methoxy-1,4-benzoquinol (DMQH2).</text>
</comment>
<sequence>MAAPLSRSMFGSLNTCYRCSSKPNKGLKFVRNIYFQTANYQRETFETPSSTKDAEKETHFGFQSVAEEEKEHKVYEVFENVASSYDVMNDAMSAGIHRLWKDAFVEKFSPSPGTKLLDVAGGTGDIAFRFLKYVGTPTFGHPGDDFQMPRDVTAQVYLDPAEASSSSSSSSSDEENGHKSEQAKDGNYATQPDTMGNHVTVCDINQAMLDVGKKRAKALGYTTGLSWVRGNAECLPLPDSSFDAYTIAFGIRNCTHVQEVLNDAYRLLKPGGRFMCLEFSEVKNPLLRSAYDTYSFQVIPVMGQLIAGDWKSYQYLVESIRQFPNQEDFAAMIKSAGFRMVTFQNLTFGVAAIHSGYKI</sequence>
<dbReference type="PROSITE" id="PS01183">
    <property type="entry name" value="UBIE_1"/>
    <property type="match status" value="1"/>
</dbReference>
<dbReference type="PANTHER" id="PTHR43591">
    <property type="entry name" value="METHYLTRANSFERASE"/>
    <property type="match status" value="1"/>
</dbReference>
<keyword evidence="2 5" id="KW-0808">Transferase</keyword>
<evidence type="ECO:0000313" key="8">
    <source>
        <dbReference type="Proteomes" id="UP001283361"/>
    </source>
</evidence>
<proteinExistence type="inferred from homology"/>
<comment type="subunit">
    <text evidence="4">Component of a multi-subunit COQ enzyme complex, composed of at least COQ3, COQ4, COQ5, COQ6, COQ7 and COQ9. Interacts with PYURF; the interaction is direct, stabilizes COQ5 protein and associates PYURF with COQ enzyme complex.</text>
</comment>
<reference evidence="7" key="1">
    <citation type="journal article" date="2023" name="G3 (Bethesda)">
        <title>A reference genome for the long-term kleptoplast-retaining sea slug Elysia crispata morphotype clarki.</title>
        <authorList>
            <person name="Eastman K.E."/>
            <person name="Pendleton A.L."/>
            <person name="Shaikh M.A."/>
            <person name="Suttiyut T."/>
            <person name="Ogas R."/>
            <person name="Tomko P."/>
            <person name="Gavelis G."/>
            <person name="Widhalm J.R."/>
            <person name="Wisecaver J.H."/>
        </authorList>
    </citation>
    <scope>NUCLEOTIDE SEQUENCE</scope>
    <source>
        <strain evidence="7">ECLA1</strain>
    </source>
</reference>
<feature type="region of interest" description="Disordered" evidence="6">
    <location>
        <begin position="160"/>
        <end position="192"/>
    </location>
</feature>
<dbReference type="Proteomes" id="UP001283361">
    <property type="component" value="Unassembled WGS sequence"/>
</dbReference>
<gene>
    <name evidence="7" type="ORF">RRG08_043593</name>
</gene>
<keyword evidence="5" id="KW-0496">Mitochondrion</keyword>
<dbReference type="AlphaFoldDB" id="A0AAE1A655"/>
<comment type="caution">
    <text evidence="5">Lacks conserved residue(s) required for the propagation of feature annotation.</text>
</comment>
<dbReference type="InterPro" id="IPR004033">
    <property type="entry name" value="UbiE/COQ5_MeTrFase"/>
</dbReference>
<dbReference type="InterPro" id="IPR029063">
    <property type="entry name" value="SAM-dependent_MTases_sf"/>
</dbReference>
<evidence type="ECO:0000256" key="5">
    <source>
        <dbReference type="HAMAP-Rule" id="MF_03191"/>
    </source>
</evidence>
<comment type="catalytic activity">
    <reaction evidence="5">
        <text>a 2-methoxy-6-(all-trans-polyprenyl)benzene-1,4-diol + S-adenosyl-L-methionine = a 5-methoxy-2-methyl-3-(all-trans-polyprenyl)benzene-1,4-diol + S-adenosyl-L-homocysteine + H(+)</text>
        <dbReference type="Rhea" id="RHEA:28286"/>
        <dbReference type="Rhea" id="RHEA-COMP:10858"/>
        <dbReference type="Rhea" id="RHEA-COMP:10859"/>
        <dbReference type="ChEBI" id="CHEBI:15378"/>
        <dbReference type="ChEBI" id="CHEBI:57856"/>
        <dbReference type="ChEBI" id="CHEBI:59789"/>
        <dbReference type="ChEBI" id="CHEBI:84166"/>
        <dbReference type="ChEBI" id="CHEBI:84167"/>
        <dbReference type="EC" id="2.1.1.201"/>
    </reaction>
</comment>
<keyword evidence="5" id="KW-0831">Ubiquinone biosynthesis</keyword>